<proteinExistence type="predicted"/>
<organism evidence="1">
    <name type="scientific">Arundo donax</name>
    <name type="common">Giant reed</name>
    <name type="synonym">Donax arundinaceus</name>
    <dbReference type="NCBI Taxonomy" id="35708"/>
    <lineage>
        <taxon>Eukaryota</taxon>
        <taxon>Viridiplantae</taxon>
        <taxon>Streptophyta</taxon>
        <taxon>Embryophyta</taxon>
        <taxon>Tracheophyta</taxon>
        <taxon>Spermatophyta</taxon>
        <taxon>Magnoliopsida</taxon>
        <taxon>Liliopsida</taxon>
        <taxon>Poales</taxon>
        <taxon>Poaceae</taxon>
        <taxon>PACMAD clade</taxon>
        <taxon>Arundinoideae</taxon>
        <taxon>Arundineae</taxon>
        <taxon>Arundo</taxon>
    </lineage>
</organism>
<sequence length="33" mass="4136">MVYNFAFGHQYNIIKKLICLWCWLKKRNQYSIL</sequence>
<dbReference type="EMBL" id="GBRH01241706">
    <property type="protein sequence ID" value="JAD56189.1"/>
    <property type="molecule type" value="Transcribed_RNA"/>
</dbReference>
<protein>
    <submittedName>
        <fullName evidence="1">Uncharacterized protein</fullName>
    </submittedName>
</protein>
<accession>A0A0A9AWU4</accession>
<name>A0A0A9AWU4_ARUDO</name>
<evidence type="ECO:0000313" key="1">
    <source>
        <dbReference type="EMBL" id="JAD56189.1"/>
    </source>
</evidence>
<dbReference type="AlphaFoldDB" id="A0A0A9AWU4"/>
<reference evidence="1" key="1">
    <citation type="submission" date="2014-09" db="EMBL/GenBank/DDBJ databases">
        <authorList>
            <person name="Magalhaes I.L.F."/>
            <person name="Oliveira U."/>
            <person name="Santos F.R."/>
            <person name="Vidigal T.H.D.A."/>
            <person name="Brescovit A.D."/>
            <person name="Santos A.J."/>
        </authorList>
    </citation>
    <scope>NUCLEOTIDE SEQUENCE</scope>
    <source>
        <tissue evidence="1">Shoot tissue taken approximately 20 cm above the soil surface</tissue>
    </source>
</reference>
<reference evidence="1" key="2">
    <citation type="journal article" date="2015" name="Data Brief">
        <title>Shoot transcriptome of the giant reed, Arundo donax.</title>
        <authorList>
            <person name="Barrero R.A."/>
            <person name="Guerrero F.D."/>
            <person name="Moolhuijzen P."/>
            <person name="Goolsby J.A."/>
            <person name="Tidwell J."/>
            <person name="Bellgard S.E."/>
            <person name="Bellgard M.I."/>
        </authorList>
    </citation>
    <scope>NUCLEOTIDE SEQUENCE</scope>
    <source>
        <tissue evidence="1">Shoot tissue taken approximately 20 cm above the soil surface</tissue>
    </source>
</reference>